<evidence type="ECO:0000256" key="1">
    <source>
        <dbReference type="ARBA" id="ARBA00022801"/>
    </source>
</evidence>
<dbReference type="InterPro" id="IPR002508">
    <property type="entry name" value="MurNAc-LAA_cat"/>
</dbReference>
<keyword evidence="1 3" id="KW-0378">Hydrolase</keyword>
<dbReference type="RefSeq" id="WP_219875179.1">
    <property type="nucleotide sequence ID" value="NZ_JAHZIJ010000032.1"/>
</dbReference>
<evidence type="ECO:0000313" key="3">
    <source>
        <dbReference type="EMBL" id="MBW7477797.1"/>
    </source>
</evidence>
<dbReference type="Pfam" id="PF07833">
    <property type="entry name" value="Cu_amine_oxidN1"/>
    <property type="match status" value="1"/>
</dbReference>
<organism evidence="3 4">
    <name type="scientific">Paenibacillus oenotherae</name>
    <dbReference type="NCBI Taxonomy" id="1435645"/>
    <lineage>
        <taxon>Bacteria</taxon>
        <taxon>Bacillati</taxon>
        <taxon>Bacillota</taxon>
        <taxon>Bacilli</taxon>
        <taxon>Bacillales</taxon>
        <taxon>Paenibacillaceae</taxon>
        <taxon>Paenibacillus</taxon>
    </lineage>
</organism>
<keyword evidence="4" id="KW-1185">Reference proteome</keyword>
<dbReference type="EC" id="3.5.1.28" evidence="3"/>
<proteinExistence type="predicted"/>
<dbReference type="InterPro" id="IPR050695">
    <property type="entry name" value="N-acetylmuramoyl_amidase_3"/>
</dbReference>
<dbReference type="Pfam" id="PF01520">
    <property type="entry name" value="Amidase_3"/>
    <property type="match status" value="1"/>
</dbReference>
<accession>A0ABS7DCY2</accession>
<dbReference type="PANTHER" id="PTHR30404">
    <property type="entry name" value="N-ACETYLMURAMOYL-L-ALANINE AMIDASE"/>
    <property type="match status" value="1"/>
</dbReference>
<feature type="domain" description="MurNAc-LAA" evidence="2">
    <location>
        <begin position="71"/>
        <end position="184"/>
    </location>
</feature>
<reference evidence="3 4" key="1">
    <citation type="submission" date="2021-07" db="EMBL/GenBank/DDBJ databases">
        <title>Paenibacillus radiodurans sp. nov., isolated from the southeastern edge of Tengger Desert.</title>
        <authorList>
            <person name="Zhang G."/>
        </authorList>
    </citation>
    <scope>NUCLEOTIDE SEQUENCE [LARGE SCALE GENOMIC DNA]</scope>
    <source>
        <strain evidence="3 4">DT7-4</strain>
    </source>
</reference>
<dbReference type="Gene3D" id="3.40.630.40">
    <property type="entry name" value="Zn-dependent exopeptidases"/>
    <property type="match status" value="1"/>
</dbReference>
<name>A0ABS7DCY2_9BACL</name>
<dbReference type="Proteomes" id="UP000812277">
    <property type="component" value="Unassembled WGS sequence"/>
</dbReference>
<dbReference type="InterPro" id="IPR012854">
    <property type="entry name" value="Cu_amine_oxidase-like_N"/>
</dbReference>
<dbReference type="GO" id="GO:0008745">
    <property type="term" value="F:N-acetylmuramoyl-L-alanine amidase activity"/>
    <property type="evidence" value="ECO:0007669"/>
    <property type="project" value="UniProtKB-EC"/>
</dbReference>
<dbReference type="EMBL" id="JAHZIJ010000032">
    <property type="protein sequence ID" value="MBW7477797.1"/>
    <property type="molecule type" value="Genomic_DNA"/>
</dbReference>
<evidence type="ECO:0000259" key="2">
    <source>
        <dbReference type="SMART" id="SM00646"/>
    </source>
</evidence>
<dbReference type="PANTHER" id="PTHR30404:SF0">
    <property type="entry name" value="N-ACETYLMURAMOYL-L-ALANINE AMIDASE AMIC"/>
    <property type="match status" value="1"/>
</dbReference>
<dbReference type="SMART" id="SM00646">
    <property type="entry name" value="Ami_3"/>
    <property type="match status" value="1"/>
</dbReference>
<comment type="caution">
    <text evidence="3">The sequence shown here is derived from an EMBL/GenBank/DDBJ whole genome shotgun (WGS) entry which is preliminary data.</text>
</comment>
<gene>
    <name evidence="3" type="ORF">K0T92_24100</name>
</gene>
<dbReference type="InterPro" id="IPR036582">
    <property type="entry name" value="Mao_N_sf"/>
</dbReference>
<sequence>MTNKLIAICDGHGMETAGKRTPAFPGDGGVMRENEFNRRVAELLAAHLKRCGFAILMVAPNDSDTPLRDRTDAANKAKADLYISIHANACGTGEFNPVRGLESYHMAGSSASERAANIIHRNLIAGTKLTDRGVKTADFHVLRETHMPAVLVECGFMTNLDEARLLQTEAYRMECAEELARGVCEYFDVPFIQIEEKRALRLVINDTTVECGRLIDGQVFVPLRIVGEMLGAKVSWDDTSKTATLTK</sequence>
<protein>
    <submittedName>
        <fullName evidence="3">N-acetylmuramoyl-L-alanine amidase</fullName>
        <ecNumber evidence="3">3.5.1.28</ecNumber>
    </submittedName>
</protein>
<evidence type="ECO:0000313" key="4">
    <source>
        <dbReference type="Proteomes" id="UP000812277"/>
    </source>
</evidence>
<dbReference type="SUPFAM" id="SSF53187">
    <property type="entry name" value="Zn-dependent exopeptidases"/>
    <property type="match status" value="1"/>
</dbReference>
<dbReference type="SUPFAM" id="SSF55383">
    <property type="entry name" value="Copper amine oxidase, domain N"/>
    <property type="match status" value="1"/>
</dbReference>
<dbReference type="CDD" id="cd02696">
    <property type="entry name" value="MurNAc-LAA"/>
    <property type="match status" value="1"/>
</dbReference>